<evidence type="ECO:0000313" key="4">
    <source>
        <dbReference type="EMBL" id="MFC0568568.1"/>
    </source>
</evidence>
<organism evidence="4 5">
    <name type="scientific">Plantactinospora siamensis</name>
    <dbReference type="NCBI Taxonomy" id="555372"/>
    <lineage>
        <taxon>Bacteria</taxon>
        <taxon>Bacillati</taxon>
        <taxon>Actinomycetota</taxon>
        <taxon>Actinomycetes</taxon>
        <taxon>Micromonosporales</taxon>
        <taxon>Micromonosporaceae</taxon>
        <taxon>Plantactinospora</taxon>
    </lineage>
</organism>
<comment type="caution">
    <text evidence="4">The sequence shown here is derived from an EMBL/GenBank/DDBJ whole genome shotgun (WGS) entry which is preliminary data.</text>
</comment>
<dbReference type="SUPFAM" id="SSF46689">
    <property type="entry name" value="Homeodomain-like"/>
    <property type="match status" value="1"/>
</dbReference>
<name>A0ABV6P8J0_9ACTN</name>
<dbReference type="InterPro" id="IPR001647">
    <property type="entry name" value="HTH_TetR"/>
</dbReference>
<evidence type="ECO:0000313" key="5">
    <source>
        <dbReference type="Proteomes" id="UP001589894"/>
    </source>
</evidence>
<dbReference type="PANTHER" id="PTHR30055">
    <property type="entry name" value="HTH-TYPE TRANSCRIPTIONAL REGULATOR RUTR"/>
    <property type="match status" value="1"/>
</dbReference>
<keyword evidence="5" id="KW-1185">Reference proteome</keyword>
<feature type="DNA-binding region" description="H-T-H motif" evidence="2">
    <location>
        <begin position="24"/>
        <end position="43"/>
    </location>
</feature>
<keyword evidence="1 2" id="KW-0238">DNA-binding</keyword>
<dbReference type="InterPro" id="IPR050109">
    <property type="entry name" value="HTH-type_TetR-like_transc_reg"/>
</dbReference>
<accession>A0ABV6P8J0</accession>
<dbReference type="Proteomes" id="UP001589894">
    <property type="component" value="Unassembled WGS sequence"/>
</dbReference>
<gene>
    <name evidence="4" type="ORF">ACFFHU_31100</name>
</gene>
<dbReference type="SUPFAM" id="SSF48498">
    <property type="entry name" value="Tetracyclin repressor-like, C-terminal domain"/>
    <property type="match status" value="1"/>
</dbReference>
<dbReference type="PROSITE" id="PS50977">
    <property type="entry name" value="HTH_TETR_2"/>
    <property type="match status" value="1"/>
</dbReference>
<dbReference type="Gene3D" id="1.10.357.10">
    <property type="entry name" value="Tetracycline Repressor, domain 2"/>
    <property type="match status" value="1"/>
</dbReference>
<feature type="domain" description="HTH tetR-type" evidence="3">
    <location>
        <begin position="1"/>
        <end position="61"/>
    </location>
</feature>
<dbReference type="InterPro" id="IPR036271">
    <property type="entry name" value="Tet_transcr_reg_TetR-rel_C_sf"/>
</dbReference>
<dbReference type="PANTHER" id="PTHR30055:SF219">
    <property type="entry name" value="TRANSCRIPTIONAL REGULATORY PROTEIN"/>
    <property type="match status" value="1"/>
</dbReference>
<dbReference type="InterPro" id="IPR009057">
    <property type="entry name" value="Homeodomain-like_sf"/>
</dbReference>
<proteinExistence type="predicted"/>
<evidence type="ECO:0000256" key="1">
    <source>
        <dbReference type="ARBA" id="ARBA00023125"/>
    </source>
</evidence>
<evidence type="ECO:0000259" key="3">
    <source>
        <dbReference type="PROSITE" id="PS50977"/>
    </source>
</evidence>
<dbReference type="RefSeq" id="WP_377344114.1">
    <property type="nucleotide sequence ID" value="NZ_JBHLUE010000036.1"/>
</dbReference>
<evidence type="ECO:0000256" key="2">
    <source>
        <dbReference type="PROSITE-ProRule" id="PRU00335"/>
    </source>
</evidence>
<sequence>MGHREDLLAGAVTCLRAKGYARTTARDVVAVSGTNLGSIGYHYGSLEALMNAAVERAMEEFADELAEVMATGLDPGATVLERFEAFWTRVLDSFEANRQLWLSTFDLFGLLDRVPQVRTLLQEGMRDGRLAWAQLIHGADPATRAAFTVGAIHQALLSGVLVQWLIDPEHAPTAQDLSDGLRRLAADVGAGREPGR</sequence>
<reference evidence="4 5" key="1">
    <citation type="submission" date="2024-09" db="EMBL/GenBank/DDBJ databases">
        <authorList>
            <person name="Sun Q."/>
            <person name="Mori K."/>
        </authorList>
    </citation>
    <scope>NUCLEOTIDE SEQUENCE [LARGE SCALE GENOMIC DNA]</scope>
    <source>
        <strain evidence="4 5">TBRC 2205</strain>
    </source>
</reference>
<dbReference type="Pfam" id="PF00440">
    <property type="entry name" value="TetR_N"/>
    <property type="match status" value="1"/>
</dbReference>
<protein>
    <submittedName>
        <fullName evidence="4">TetR/AcrR family transcriptional regulator</fullName>
    </submittedName>
</protein>
<dbReference type="EMBL" id="JBHLUE010000036">
    <property type="protein sequence ID" value="MFC0568568.1"/>
    <property type="molecule type" value="Genomic_DNA"/>
</dbReference>